<dbReference type="GO" id="GO:0071456">
    <property type="term" value="P:cellular response to hypoxia"/>
    <property type="evidence" value="ECO:0007669"/>
    <property type="project" value="TreeGrafter"/>
</dbReference>
<comment type="caution">
    <text evidence="17">The sequence shown here is derived from an EMBL/GenBank/DDBJ whole genome shotgun (WGS) entry which is preliminary data.</text>
</comment>
<reference evidence="17" key="1">
    <citation type="journal article" date="2023" name="G3 (Bethesda)">
        <title>A reference genome for the long-term kleptoplast-retaining sea slug Elysia crispata morphotype clarki.</title>
        <authorList>
            <person name="Eastman K.E."/>
            <person name="Pendleton A.L."/>
            <person name="Shaikh M.A."/>
            <person name="Suttiyut T."/>
            <person name="Ogas R."/>
            <person name="Tomko P."/>
            <person name="Gavelis G."/>
            <person name="Widhalm J.R."/>
            <person name="Wisecaver J.H."/>
        </authorList>
    </citation>
    <scope>NUCLEOTIDE SEQUENCE</scope>
    <source>
        <strain evidence="17">ECLA1</strain>
    </source>
</reference>
<keyword evidence="6" id="KW-0847">Vitamin C</keyword>
<protein>
    <recommendedName>
        <fullName evidence="11">hypoxia-inducible factor-proline dioxygenase</fullName>
        <ecNumber evidence="11">1.14.11.29</ecNumber>
    </recommendedName>
</protein>
<feature type="domain" description="Fe2OG dioxygenase" evidence="16">
    <location>
        <begin position="338"/>
        <end position="439"/>
    </location>
</feature>
<evidence type="ECO:0000256" key="4">
    <source>
        <dbReference type="ARBA" id="ARBA00022771"/>
    </source>
</evidence>
<evidence type="ECO:0000313" key="17">
    <source>
        <dbReference type="EMBL" id="KAK3702772.1"/>
    </source>
</evidence>
<keyword evidence="18" id="KW-1185">Reference proteome</keyword>
<evidence type="ECO:0000259" key="15">
    <source>
        <dbReference type="PROSITE" id="PS50865"/>
    </source>
</evidence>
<feature type="domain" description="MYND-type" evidence="15">
    <location>
        <begin position="18"/>
        <end position="55"/>
    </location>
</feature>
<dbReference type="EMBL" id="JAWDGP010007852">
    <property type="protein sequence ID" value="KAK3702772.1"/>
    <property type="molecule type" value="Genomic_DNA"/>
</dbReference>
<evidence type="ECO:0000256" key="3">
    <source>
        <dbReference type="ARBA" id="ARBA00022723"/>
    </source>
</evidence>
<gene>
    <name evidence="17" type="ORF">RRG08_042756</name>
</gene>
<dbReference type="EC" id="1.14.11.29" evidence="11"/>
<keyword evidence="3" id="KW-0479">Metal-binding</keyword>
<dbReference type="Gene3D" id="2.60.120.620">
    <property type="entry name" value="q2cbj1_9rhob like domain"/>
    <property type="match status" value="1"/>
</dbReference>
<evidence type="ECO:0000256" key="1">
    <source>
        <dbReference type="ARBA" id="ARBA00001961"/>
    </source>
</evidence>
<evidence type="ECO:0000256" key="7">
    <source>
        <dbReference type="ARBA" id="ARBA00022964"/>
    </source>
</evidence>
<sequence>MAVANERVSGVRDDVNVCNLCGAFENLSLCGGCRGAWYCSKAHQREDWRDHKHTCKKSNVKDAGLPTAGQFKEDNPKSDKPVILINDSENYSSELLHDISDRESGLEAAGSENTVEHQDERNCSEIHGTKSRSVLMQNTKISTQQSSCAKEDKPYARQTHKTKRKSKNEKIHLPTISEDGSTPERYYLNRSTHHINFPSSLKKQWLRQSSETMGLEEKHLSVQETKEQYLSILWARFQELACYVLECLTKYGICAIDKFLGEATGQEILKEVLQLRAAGIMRQGQLVHGPSSSRNKYIRGDMITWVDESEPQAENIQYLISCMDAVVVQVASKLEAYTINERTKAMVACYPGHRTKYVRHVDNPNRDGRCITCIYYLNKNWDVKQHGGLLRIYPEGSDQVANIEPKFDRLLFFWSDRRNPHEVEPAYVERFAITVWYYDAEERAEALKRFRAQSDVANLKKQAVPLNNKPDSRWRPSQRFWTEAKKRLTLFF</sequence>
<dbReference type="InterPro" id="IPR006620">
    <property type="entry name" value="Pro_4_hyd_alph"/>
</dbReference>
<dbReference type="GO" id="GO:0160082">
    <property type="term" value="F:hypoxia-inducible factor-proline dioxygenase activity"/>
    <property type="evidence" value="ECO:0007669"/>
    <property type="project" value="UniProtKB-EC"/>
</dbReference>
<evidence type="ECO:0000313" key="18">
    <source>
        <dbReference type="Proteomes" id="UP001283361"/>
    </source>
</evidence>
<feature type="region of interest" description="Disordered" evidence="14">
    <location>
        <begin position="143"/>
        <end position="178"/>
    </location>
</feature>
<dbReference type="SUPFAM" id="SSF144232">
    <property type="entry name" value="HIT/MYND zinc finger-like"/>
    <property type="match status" value="1"/>
</dbReference>
<evidence type="ECO:0000256" key="5">
    <source>
        <dbReference type="ARBA" id="ARBA00022833"/>
    </source>
</evidence>
<dbReference type="PANTHER" id="PTHR12907">
    <property type="entry name" value="EGL NINE HOMOLOG-RELATED"/>
    <property type="match status" value="1"/>
</dbReference>
<comment type="catalytic activity">
    <reaction evidence="12">
        <text>L-prolyl-[hypoxia-inducible factor alpha subunit] + 2-oxoglutarate + O2 = trans-4-hydroxy-L-prolyl-[hypoxia-inducible factor alpha subunit] + succinate + CO2</text>
        <dbReference type="Rhea" id="RHEA:48400"/>
        <dbReference type="Rhea" id="RHEA-COMP:12093"/>
        <dbReference type="Rhea" id="RHEA-COMP:12094"/>
        <dbReference type="ChEBI" id="CHEBI:15379"/>
        <dbReference type="ChEBI" id="CHEBI:16526"/>
        <dbReference type="ChEBI" id="CHEBI:16810"/>
        <dbReference type="ChEBI" id="CHEBI:30031"/>
        <dbReference type="ChEBI" id="CHEBI:50342"/>
        <dbReference type="ChEBI" id="CHEBI:61965"/>
        <dbReference type="EC" id="1.14.11.29"/>
    </reaction>
</comment>
<dbReference type="AlphaFoldDB" id="A0AAE1CKH3"/>
<evidence type="ECO:0000256" key="12">
    <source>
        <dbReference type="ARBA" id="ARBA00049134"/>
    </source>
</evidence>
<dbReference type="FunFam" id="2.60.120.620:FF:000005">
    <property type="entry name" value="Egl nine homolog 1"/>
    <property type="match status" value="1"/>
</dbReference>
<dbReference type="InterPro" id="IPR051559">
    <property type="entry name" value="HIF_prolyl_hydroxylases"/>
</dbReference>
<dbReference type="Gene3D" id="6.10.140.2220">
    <property type="match status" value="1"/>
</dbReference>
<evidence type="ECO:0000256" key="14">
    <source>
        <dbReference type="SAM" id="MobiDB-lite"/>
    </source>
</evidence>
<evidence type="ECO:0000256" key="8">
    <source>
        <dbReference type="ARBA" id="ARBA00023002"/>
    </source>
</evidence>
<dbReference type="PROSITE" id="PS01360">
    <property type="entry name" value="ZF_MYND_1"/>
    <property type="match status" value="1"/>
</dbReference>
<evidence type="ECO:0000256" key="9">
    <source>
        <dbReference type="ARBA" id="ARBA00023004"/>
    </source>
</evidence>
<comment type="cofactor">
    <cofactor evidence="1">
        <name>L-ascorbate</name>
        <dbReference type="ChEBI" id="CHEBI:38290"/>
    </cofactor>
</comment>
<dbReference type="Pfam" id="PF01753">
    <property type="entry name" value="zf-MYND"/>
    <property type="match status" value="1"/>
</dbReference>
<feature type="compositionally biased region" description="Basic residues" evidence="14">
    <location>
        <begin position="158"/>
        <end position="167"/>
    </location>
</feature>
<comment type="subcellular location">
    <subcellularLocation>
        <location evidence="2">Nucleus</location>
    </subcellularLocation>
</comment>
<dbReference type="InterPro" id="IPR005123">
    <property type="entry name" value="Oxoglu/Fe-dep_dioxygenase_dom"/>
</dbReference>
<keyword evidence="10" id="KW-0539">Nucleus</keyword>
<dbReference type="Proteomes" id="UP001283361">
    <property type="component" value="Unassembled WGS sequence"/>
</dbReference>
<accession>A0AAE1CKH3</accession>
<dbReference type="PANTHER" id="PTHR12907:SF26">
    <property type="entry name" value="HIF PROLYL HYDROXYLASE, ISOFORM C"/>
    <property type="match status" value="1"/>
</dbReference>
<dbReference type="GO" id="GO:0005634">
    <property type="term" value="C:nucleus"/>
    <property type="evidence" value="ECO:0007669"/>
    <property type="project" value="UniProtKB-SubCell"/>
</dbReference>
<evidence type="ECO:0000256" key="13">
    <source>
        <dbReference type="PROSITE-ProRule" id="PRU00134"/>
    </source>
</evidence>
<name>A0AAE1CKH3_9GAST</name>
<proteinExistence type="predicted"/>
<keyword evidence="5" id="KW-0862">Zinc</keyword>
<dbReference type="InterPro" id="IPR044862">
    <property type="entry name" value="Pro_4_hyd_alph_FE2OG_OXY"/>
</dbReference>
<dbReference type="PROSITE" id="PS50865">
    <property type="entry name" value="ZF_MYND_2"/>
    <property type="match status" value="1"/>
</dbReference>
<evidence type="ECO:0000256" key="11">
    <source>
        <dbReference type="ARBA" id="ARBA00039004"/>
    </source>
</evidence>
<evidence type="ECO:0000256" key="6">
    <source>
        <dbReference type="ARBA" id="ARBA00022896"/>
    </source>
</evidence>
<dbReference type="Pfam" id="PF13640">
    <property type="entry name" value="2OG-FeII_Oxy_3"/>
    <property type="match status" value="1"/>
</dbReference>
<keyword evidence="7" id="KW-0223">Dioxygenase</keyword>
<dbReference type="SMART" id="SM00702">
    <property type="entry name" value="P4Hc"/>
    <property type="match status" value="1"/>
</dbReference>
<dbReference type="GO" id="GO:0008198">
    <property type="term" value="F:ferrous iron binding"/>
    <property type="evidence" value="ECO:0007669"/>
    <property type="project" value="TreeGrafter"/>
</dbReference>
<dbReference type="PROSITE" id="PS51471">
    <property type="entry name" value="FE2OG_OXY"/>
    <property type="match status" value="1"/>
</dbReference>
<organism evidence="17 18">
    <name type="scientific">Elysia crispata</name>
    <name type="common">lettuce slug</name>
    <dbReference type="NCBI Taxonomy" id="231223"/>
    <lineage>
        <taxon>Eukaryota</taxon>
        <taxon>Metazoa</taxon>
        <taxon>Spiralia</taxon>
        <taxon>Lophotrochozoa</taxon>
        <taxon>Mollusca</taxon>
        <taxon>Gastropoda</taxon>
        <taxon>Heterobranchia</taxon>
        <taxon>Euthyneura</taxon>
        <taxon>Panpulmonata</taxon>
        <taxon>Sacoglossa</taxon>
        <taxon>Placobranchoidea</taxon>
        <taxon>Plakobranchidae</taxon>
        <taxon>Elysia</taxon>
    </lineage>
</organism>
<dbReference type="InterPro" id="IPR002893">
    <property type="entry name" value="Znf_MYND"/>
</dbReference>
<evidence type="ECO:0000256" key="2">
    <source>
        <dbReference type="ARBA" id="ARBA00004123"/>
    </source>
</evidence>
<evidence type="ECO:0000256" key="10">
    <source>
        <dbReference type="ARBA" id="ARBA00023242"/>
    </source>
</evidence>
<keyword evidence="8" id="KW-0560">Oxidoreductase</keyword>
<keyword evidence="9" id="KW-0408">Iron</keyword>
<evidence type="ECO:0000259" key="16">
    <source>
        <dbReference type="PROSITE" id="PS51471"/>
    </source>
</evidence>
<dbReference type="GO" id="GO:0031418">
    <property type="term" value="F:L-ascorbic acid binding"/>
    <property type="evidence" value="ECO:0007669"/>
    <property type="project" value="UniProtKB-KW"/>
</dbReference>
<dbReference type="GO" id="GO:0008270">
    <property type="term" value="F:zinc ion binding"/>
    <property type="evidence" value="ECO:0007669"/>
    <property type="project" value="UniProtKB-KW"/>
</dbReference>
<keyword evidence="4 13" id="KW-0863">Zinc-finger</keyword>